<dbReference type="AlphaFoldDB" id="A0A2K9AV29"/>
<dbReference type="InterPro" id="IPR051719">
    <property type="entry name" value="CASTOR_mTORC1"/>
</dbReference>
<dbReference type="PIRSF" id="PIRSF008459">
    <property type="entry name" value="UCP008459"/>
    <property type="match status" value="1"/>
</dbReference>
<dbReference type="Pfam" id="PF13840">
    <property type="entry name" value="ACT_7"/>
    <property type="match status" value="1"/>
</dbReference>
<accession>A0A2K9AV29</accession>
<keyword evidence="2" id="KW-1185">Reference proteome</keyword>
<dbReference type="PANTHER" id="PTHR31131">
    <property type="entry name" value="CHROMOSOME 1, WHOLE GENOME SHOTGUN SEQUENCE"/>
    <property type="match status" value="1"/>
</dbReference>
<dbReference type="Gene3D" id="3.30.2130.10">
    <property type="entry name" value="VC0802-like"/>
    <property type="match status" value="1"/>
</dbReference>
<dbReference type="RefSeq" id="WP_106645693.1">
    <property type="nucleotide sequence ID" value="NZ_BMGO01000001.1"/>
</dbReference>
<evidence type="ECO:0000313" key="1">
    <source>
        <dbReference type="EMBL" id="AUD77769.1"/>
    </source>
</evidence>
<dbReference type="InterPro" id="IPR016540">
    <property type="entry name" value="UCP008459"/>
</dbReference>
<dbReference type="InterPro" id="IPR045865">
    <property type="entry name" value="ACT-like_dom_sf"/>
</dbReference>
<gene>
    <name evidence="1" type="ORF">CW740_00365</name>
</gene>
<name>A0A2K9AV29_9GAMM</name>
<reference evidence="1 2" key="1">
    <citation type="submission" date="2017-12" db="EMBL/GenBank/DDBJ databases">
        <title>Kangiella profundi FT102 completed genome.</title>
        <authorList>
            <person name="Xu J."/>
            <person name="Wang J."/>
            <person name="Lu Y."/>
        </authorList>
    </citation>
    <scope>NUCLEOTIDE SEQUENCE [LARGE SCALE GENOMIC DNA]</scope>
    <source>
        <strain evidence="1 2">FT102</strain>
    </source>
</reference>
<dbReference type="Proteomes" id="UP000232693">
    <property type="component" value="Chromosome"/>
</dbReference>
<protein>
    <submittedName>
        <fullName evidence="1">ACT domain-containing protein</fullName>
    </submittedName>
</protein>
<proteinExistence type="predicted"/>
<evidence type="ECO:0000313" key="2">
    <source>
        <dbReference type="Proteomes" id="UP000232693"/>
    </source>
</evidence>
<dbReference type="SUPFAM" id="SSF55021">
    <property type="entry name" value="ACT-like"/>
    <property type="match status" value="2"/>
</dbReference>
<organism evidence="1 2">
    <name type="scientific">Kangiella profundi</name>
    <dbReference type="NCBI Taxonomy" id="1561924"/>
    <lineage>
        <taxon>Bacteria</taxon>
        <taxon>Pseudomonadati</taxon>
        <taxon>Pseudomonadota</taxon>
        <taxon>Gammaproteobacteria</taxon>
        <taxon>Kangiellales</taxon>
        <taxon>Kangiellaceae</taxon>
        <taxon>Kangiella</taxon>
    </lineage>
</organism>
<sequence>MEQKPRLKLLDAQFDVHKLSSVMQLEDLQGNWFLSSTDEELSLVCESLNRELIKDSVQKSELNWRSIKVEGPLDFSMSGVIAGLSNELAKADIPIFVVSTFDTDYLLVKERNLAEALVVLKKAGYVFV</sequence>
<dbReference type="PANTHER" id="PTHR31131:SF6">
    <property type="entry name" value="CASTOR ACT DOMAIN-CONTAINING PROTEIN"/>
    <property type="match status" value="1"/>
</dbReference>
<dbReference type="InterPro" id="IPR027795">
    <property type="entry name" value="CASTOR_ACT_dom"/>
</dbReference>
<dbReference type="EMBL" id="CP025120">
    <property type="protein sequence ID" value="AUD77769.1"/>
    <property type="molecule type" value="Genomic_DNA"/>
</dbReference>
<dbReference type="KEGG" id="kpd:CW740_00365"/>
<dbReference type="OrthoDB" id="5615858at2"/>